<organism evidence="1 2">
    <name type="scientific">Purpureocillium lilacinum</name>
    <name type="common">Paecilomyces lilacinus</name>
    <dbReference type="NCBI Taxonomy" id="33203"/>
    <lineage>
        <taxon>Eukaryota</taxon>
        <taxon>Fungi</taxon>
        <taxon>Dikarya</taxon>
        <taxon>Ascomycota</taxon>
        <taxon>Pezizomycotina</taxon>
        <taxon>Sordariomycetes</taxon>
        <taxon>Hypocreomycetidae</taxon>
        <taxon>Hypocreales</taxon>
        <taxon>Ophiocordycipitaceae</taxon>
        <taxon>Purpureocillium</taxon>
    </lineage>
</organism>
<gene>
    <name evidence="1" type="ORF">ACCO45_004144</name>
</gene>
<accession>A0ACC4E4P7</accession>
<keyword evidence="2" id="KW-1185">Reference proteome</keyword>
<protein>
    <submittedName>
        <fullName evidence="1">Uncharacterized protein</fullName>
    </submittedName>
</protein>
<dbReference type="EMBL" id="JBGNUJ010000003">
    <property type="protein sequence ID" value="KAL3962621.1"/>
    <property type="molecule type" value="Genomic_DNA"/>
</dbReference>
<sequence>MRDVPVAHITSLGDGVERWKPLENAAIDRLRRVVPVPRCAATRHFWHSAGPVVPARALAPFVSGACRAGQKDAPWGCAAIAPAPAAQHAAPLLPADSERAIARASFSLCPSARAPACCWIVTSAGGWRLACLCPWSPFGSSSKLELAPADLFGAGMPTTATLPHPSMRLGARRRPQASPAGCLSVVAPPFRRPIPATTGLRGEHFEATLQYGRRDGSPPRNVPLSPLAPRCRFGQPPTQAILIRDTPPVFLPPSVVRGEPVIGHGLLGQATKLFVPDFASHGCRELKHTTGAWQWIFSDYRLSTLTGWHDCGLAPGQLGRCEEFDPSPGSPRSPHAACIGHPADDSAMPSSWETLARDTFQSSSCHTYHVVSDFEGCQSGWEPATLLLSHSPRALVSPLADPALSEHQTYKSRS</sequence>
<reference evidence="1" key="1">
    <citation type="submission" date="2024-12" db="EMBL/GenBank/DDBJ databases">
        <title>Comparative genomics and development of molecular markers within Purpureocillium lilacinum and among Purpureocillium species.</title>
        <authorList>
            <person name="Yeh Z.-Y."/>
            <person name="Ni N.-T."/>
            <person name="Lo P.-H."/>
            <person name="Mushyakhwo K."/>
            <person name="Lin C.-F."/>
            <person name="Nai Y.-S."/>
        </authorList>
    </citation>
    <scope>NUCLEOTIDE SEQUENCE</scope>
    <source>
        <strain evidence="1">NCHU-NPUST-175</strain>
    </source>
</reference>
<evidence type="ECO:0000313" key="1">
    <source>
        <dbReference type="EMBL" id="KAL3962621.1"/>
    </source>
</evidence>
<proteinExistence type="predicted"/>
<name>A0ACC4E4P7_PURLI</name>
<comment type="caution">
    <text evidence="1">The sequence shown here is derived from an EMBL/GenBank/DDBJ whole genome shotgun (WGS) entry which is preliminary data.</text>
</comment>
<evidence type="ECO:0000313" key="2">
    <source>
        <dbReference type="Proteomes" id="UP001638806"/>
    </source>
</evidence>
<dbReference type="Proteomes" id="UP001638806">
    <property type="component" value="Unassembled WGS sequence"/>
</dbReference>